<proteinExistence type="predicted"/>
<sequence length="80" mass="9153">MNIGKVAHSPPAKKTDLPPVTEARPKPPANQELYTPEEDAAMNAQERQWIYTRLFMCHQLAEDLIDYEEEESSGRNRVQA</sequence>
<gene>
    <name evidence="2" type="ORF">PCANC_14424</name>
</gene>
<dbReference type="EMBL" id="PGCJ01000974">
    <property type="protein sequence ID" value="PLW12686.1"/>
    <property type="molecule type" value="Genomic_DNA"/>
</dbReference>
<feature type="region of interest" description="Disordered" evidence="1">
    <location>
        <begin position="1"/>
        <end position="40"/>
    </location>
</feature>
<evidence type="ECO:0000313" key="3">
    <source>
        <dbReference type="Proteomes" id="UP000235388"/>
    </source>
</evidence>
<dbReference type="AlphaFoldDB" id="A0A2N5SHI0"/>
<organism evidence="2 3">
    <name type="scientific">Puccinia coronata f. sp. avenae</name>
    <dbReference type="NCBI Taxonomy" id="200324"/>
    <lineage>
        <taxon>Eukaryota</taxon>
        <taxon>Fungi</taxon>
        <taxon>Dikarya</taxon>
        <taxon>Basidiomycota</taxon>
        <taxon>Pucciniomycotina</taxon>
        <taxon>Pucciniomycetes</taxon>
        <taxon>Pucciniales</taxon>
        <taxon>Pucciniaceae</taxon>
        <taxon>Puccinia</taxon>
    </lineage>
</organism>
<protein>
    <submittedName>
        <fullName evidence="2">Uncharacterized protein</fullName>
    </submittedName>
</protein>
<accession>A0A2N5SHI0</accession>
<evidence type="ECO:0000256" key="1">
    <source>
        <dbReference type="SAM" id="MobiDB-lite"/>
    </source>
</evidence>
<comment type="caution">
    <text evidence="2">The sequence shown here is derived from an EMBL/GenBank/DDBJ whole genome shotgun (WGS) entry which is preliminary data.</text>
</comment>
<dbReference type="Proteomes" id="UP000235388">
    <property type="component" value="Unassembled WGS sequence"/>
</dbReference>
<evidence type="ECO:0000313" key="2">
    <source>
        <dbReference type="EMBL" id="PLW12686.1"/>
    </source>
</evidence>
<reference evidence="2 3" key="1">
    <citation type="submission" date="2017-11" db="EMBL/GenBank/DDBJ databases">
        <title>De novo assembly and phasing of dikaryotic genomes from two isolates of Puccinia coronata f. sp. avenae, the causal agent of oat crown rust.</title>
        <authorList>
            <person name="Miller M.E."/>
            <person name="Zhang Y."/>
            <person name="Omidvar V."/>
            <person name="Sperschneider J."/>
            <person name="Schwessinger B."/>
            <person name="Raley C."/>
            <person name="Palmer J.M."/>
            <person name="Garnica D."/>
            <person name="Upadhyaya N."/>
            <person name="Rathjen J."/>
            <person name="Taylor J.M."/>
            <person name="Park R.F."/>
            <person name="Dodds P.N."/>
            <person name="Hirsch C.D."/>
            <person name="Kianian S.F."/>
            <person name="Figueroa M."/>
        </authorList>
    </citation>
    <scope>NUCLEOTIDE SEQUENCE [LARGE SCALE GENOMIC DNA]</scope>
    <source>
        <strain evidence="2">12NC29</strain>
    </source>
</reference>
<keyword evidence="3" id="KW-1185">Reference proteome</keyword>
<name>A0A2N5SHI0_9BASI</name>